<reference evidence="1 3" key="1">
    <citation type="submission" date="2020-01" db="EMBL/GenBank/DDBJ databases">
        <authorList>
            <consortium name="DOE Joint Genome Institute"/>
            <person name="Haridas S."/>
            <person name="Albert R."/>
            <person name="Binder M."/>
            <person name="Bloem J."/>
            <person name="Labutti K."/>
            <person name="Salamov A."/>
            <person name="Andreopoulos B."/>
            <person name="Baker S.E."/>
            <person name="Barry K."/>
            <person name="Bills G."/>
            <person name="Bluhm B.H."/>
            <person name="Cannon C."/>
            <person name="Castanera R."/>
            <person name="Culley D.E."/>
            <person name="Daum C."/>
            <person name="Ezra D."/>
            <person name="Gonzalez J.B."/>
            <person name="Henrissat B."/>
            <person name="Kuo A."/>
            <person name="Liang C."/>
            <person name="Lipzen A."/>
            <person name="Lutzoni F."/>
            <person name="Magnuson J."/>
            <person name="Mondo S."/>
            <person name="Nolan M."/>
            <person name="Ohm R."/>
            <person name="Pangilinan J."/>
            <person name="Park H.-J."/>
            <person name="Ramirez L."/>
            <person name="Alfaro M."/>
            <person name="Sun H."/>
            <person name="Tritt A."/>
            <person name="Yoshinaga Y."/>
            <person name="Zwiers L.-H."/>
            <person name="Turgeon B.G."/>
            <person name="Goodwin S.B."/>
            <person name="Spatafora J.W."/>
            <person name="Crous P.W."/>
            <person name="Grigoriev I.V."/>
        </authorList>
    </citation>
    <scope>NUCLEOTIDE SEQUENCE</scope>
    <source>
        <strain evidence="1 3">CBS 781.70</strain>
    </source>
</reference>
<dbReference type="OrthoDB" id="3746471at2759"/>
<evidence type="ECO:0000313" key="3">
    <source>
        <dbReference type="RefSeq" id="XP_033537275.1"/>
    </source>
</evidence>
<dbReference type="RefSeq" id="XP_033537275.1">
    <property type="nucleotide sequence ID" value="XM_033678772.1"/>
</dbReference>
<dbReference type="AlphaFoldDB" id="A0A6G1GC88"/>
<evidence type="ECO:0000313" key="2">
    <source>
        <dbReference type="Proteomes" id="UP000504638"/>
    </source>
</evidence>
<dbReference type="GeneID" id="54419342"/>
<evidence type="ECO:0000313" key="1">
    <source>
        <dbReference type="EMBL" id="KAF1815644.1"/>
    </source>
</evidence>
<accession>A0A6G1GC88</accession>
<gene>
    <name evidence="1 3" type="ORF">P152DRAFT_455365</name>
</gene>
<protein>
    <submittedName>
        <fullName evidence="1 3">Uncharacterized protein</fullName>
    </submittedName>
</protein>
<reference evidence="3" key="3">
    <citation type="submission" date="2025-04" db="UniProtKB">
        <authorList>
            <consortium name="RefSeq"/>
        </authorList>
    </citation>
    <scope>IDENTIFICATION</scope>
    <source>
        <strain evidence="3">CBS 781.70</strain>
    </source>
</reference>
<reference evidence="3" key="2">
    <citation type="submission" date="2020-04" db="EMBL/GenBank/DDBJ databases">
        <authorList>
            <consortium name="NCBI Genome Project"/>
        </authorList>
    </citation>
    <scope>NUCLEOTIDE SEQUENCE</scope>
    <source>
        <strain evidence="3">CBS 781.70</strain>
    </source>
</reference>
<name>A0A6G1GC88_9PEZI</name>
<keyword evidence="2" id="KW-1185">Reference proteome</keyword>
<sequence length="102" mass="11960">MSLDRDGSRKRLSLDTLDTMQVIITDKWRLEVQHKHHNYSRSLDPSTHNVYRRRTLAQKDLIESMTNTGARSMQILNAIQKEDPETRVSATDIRNERKAIRV</sequence>
<proteinExistence type="predicted"/>
<dbReference type="EMBL" id="ML975151">
    <property type="protein sequence ID" value="KAF1815644.1"/>
    <property type="molecule type" value="Genomic_DNA"/>
</dbReference>
<organism evidence="1">
    <name type="scientific">Eremomyces bilateralis CBS 781.70</name>
    <dbReference type="NCBI Taxonomy" id="1392243"/>
    <lineage>
        <taxon>Eukaryota</taxon>
        <taxon>Fungi</taxon>
        <taxon>Dikarya</taxon>
        <taxon>Ascomycota</taxon>
        <taxon>Pezizomycotina</taxon>
        <taxon>Dothideomycetes</taxon>
        <taxon>Dothideomycetes incertae sedis</taxon>
        <taxon>Eremomycetales</taxon>
        <taxon>Eremomycetaceae</taxon>
        <taxon>Eremomyces</taxon>
    </lineage>
</organism>
<dbReference type="Proteomes" id="UP000504638">
    <property type="component" value="Unplaced"/>
</dbReference>